<evidence type="ECO:0000313" key="11">
    <source>
        <dbReference type="EMBL" id="PKI35231.1"/>
    </source>
</evidence>
<dbReference type="AlphaFoldDB" id="A0A2I0HU46"/>
<dbReference type="GO" id="GO:0030203">
    <property type="term" value="P:glycosaminoglycan metabolic process"/>
    <property type="evidence" value="ECO:0007669"/>
    <property type="project" value="TreeGrafter"/>
</dbReference>
<dbReference type="PANTHER" id="PTHR22600:SF40">
    <property type="entry name" value="BETA-HEXOSAMINIDASE 1"/>
    <property type="match status" value="1"/>
</dbReference>
<reference evidence="11 12" key="1">
    <citation type="submission" date="2017-11" db="EMBL/GenBank/DDBJ databases">
        <title>De-novo sequencing of pomegranate (Punica granatum L.) genome.</title>
        <authorList>
            <person name="Akparov Z."/>
            <person name="Amiraslanov A."/>
            <person name="Hajiyeva S."/>
            <person name="Abbasov M."/>
            <person name="Kaur K."/>
            <person name="Hamwieh A."/>
            <person name="Solovyev V."/>
            <person name="Salamov A."/>
            <person name="Braich B."/>
            <person name="Kosarev P."/>
            <person name="Mahmoud A."/>
            <person name="Hajiyev E."/>
            <person name="Babayeva S."/>
            <person name="Izzatullayeva V."/>
            <person name="Mammadov A."/>
            <person name="Mammadov A."/>
            <person name="Sharifova S."/>
            <person name="Ojaghi J."/>
            <person name="Eynullazada K."/>
            <person name="Bayramov B."/>
            <person name="Abdulazimova A."/>
            <person name="Shahmuradov I."/>
        </authorList>
    </citation>
    <scope>NUCLEOTIDE SEQUENCE [LARGE SCALE GENOMIC DNA]</scope>
    <source>
        <strain evidence="12">cv. AG2017</strain>
        <tissue evidence="11">Leaf</tissue>
    </source>
</reference>
<name>A0A2I0HU46_PUNGR</name>
<evidence type="ECO:0000256" key="7">
    <source>
        <dbReference type="PIRSR" id="PIRSR625705-1"/>
    </source>
</evidence>
<evidence type="ECO:0000256" key="1">
    <source>
        <dbReference type="ARBA" id="ARBA00001231"/>
    </source>
</evidence>
<dbReference type="Gene3D" id="3.20.20.80">
    <property type="entry name" value="Glycosidases"/>
    <property type="match status" value="1"/>
</dbReference>
<dbReference type="Pfam" id="PF14845">
    <property type="entry name" value="Glycohydro_20b2"/>
    <property type="match status" value="1"/>
</dbReference>
<accession>A0A2I0HU46</accession>
<dbReference type="Gene3D" id="3.30.379.10">
    <property type="entry name" value="Chitobiase/beta-hexosaminidase domain 2-like"/>
    <property type="match status" value="1"/>
</dbReference>
<protein>
    <recommendedName>
        <fullName evidence="3">beta-N-acetylhexosaminidase</fullName>
        <ecNumber evidence="3">3.2.1.52</ecNumber>
    </recommendedName>
</protein>
<dbReference type="InterPro" id="IPR015883">
    <property type="entry name" value="Glyco_hydro_20_cat"/>
</dbReference>
<comment type="catalytic activity">
    <reaction evidence="1">
        <text>Hydrolysis of terminal non-reducing N-acetyl-D-hexosamine residues in N-acetyl-beta-D-hexosaminides.</text>
        <dbReference type="EC" id="3.2.1.52"/>
    </reaction>
</comment>
<dbReference type="GO" id="GO:0005975">
    <property type="term" value="P:carbohydrate metabolic process"/>
    <property type="evidence" value="ECO:0007669"/>
    <property type="project" value="InterPro"/>
</dbReference>
<keyword evidence="5" id="KW-0325">Glycoprotein</keyword>
<dbReference type="STRING" id="22663.A0A2I0HU46"/>
<dbReference type="InterPro" id="IPR029019">
    <property type="entry name" value="HEX_eukaryotic_N"/>
</dbReference>
<dbReference type="SUPFAM" id="SSF51445">
    <property type="entry name" value="(Trans)glycosidases"/>
    <property type="match status" value="1"/>
</dbReference>
<evidence type="ECO:0000259" key="9">
    <source>
        <dbReference type="Pfam" id="PF00728"/>
    </source>
</evidence>
<comment type="similarity">
    <text evidence="2">Belongs to the glycosyl hydrolase 20 family.</text>
</comment>
<dbReference type="InterPro" id="IPR017853">
    <property type="entry name" value="GH"/>
</dbReference>
<feature type="non-terminal residue" evidence="11">
    <location>
        <position position="321"/>
    </location>
</feature>
<feature type="active site" description="Proton donor" evidence="7">
    <location>
        <position position="307"/>
    </location>
</feature>
<sequence length="321" mass="35847">MATGSRVDSSSSLSAMSIPALLLAFFLLVRSPHPISASKSADSLTYLWPLPSQFTSGDDTLSVDPALSLKKRVGYDIAKLKITVHSASEELQLGVDESYSLAVARSVGQSIIGEATIEANTVFGALRGLETFSQLCMFDYGSKTVLIHKAPWNIQDKPRFKYRGLLLDTSRHYFPVDVIKHILESMSYSKLNVLHWHIIDEQAFPLEVPSYPKLWQGAYSKWERYTVEDAYEIVNFAKSRGINVMAEVDVPGHAESWGKGYPGLWPSSSCREPLDVTKNFTFDVISGILSDMRKIFPFELFHLGGDEVNTDCWTKTSHVKL</sequence>
<evidence type="ECO:0000256" key="3">
    <source>
        <dbReference type="ARBA" id="ARBA00012663"/>
    </source>
</evidence>
<feature type="chain" id="PRO_5014186261" description="beta-N-acetylhexosaminidase" evidence="8">
    <location>
        <begin position="38"/>
        <end position="321"/>
    </location>
</feature>
<evidence type="ECO:0000256" key="6">
    <source>
        <dbReference type="ARBA" id="ARBA00023295"/>
    </source>
</evidence>
<dbReference type="InterPro" id="IPR029018">
    <property type="entry name" value="Hex-like_dom2"/>
</dbReference>
<dbReference type="PRINTS" id="PR00738">
    <property type="entry name" value="GLHYDRLASE20"/>
</dbReference>
<evidence type="ECO:0000256" key="5">
    <source>
        <dbReference type="ARBA" id="ARBA00023180"/>
    </source>
</evidence>
<dbReference type="SUPFAM" id="SSF55545">
    <property type="entry name" value="beta-N-acetylhexosaminidase-like domain"/>
    <property type="match status" value="1"/>
</dbReference>
<feature type="domain" description="Glycoside hydrolase family 20 catalytic" evidence="9">
    <location>
        <begin position="160"/>
        <end position="320"/>
    </location>
</feature>
<dbReference type="EC" id="3.2.1.52" evidence="3"/>
<evidence type="ECO:0000256" key="2">
    <source>
        <dbReference type="ARBA" id="ARBA00006285"/>
    </source>
</evidence>
<keyword evidence="8" id="KW-0732">Signal</keyword>
<feature type="signal peptide" evidence="8">
    <location>
        <begin position="1"/>
        <end position="37"/>
    </location>
</feature>
<dbReference type="EMBL" id="PGOL01005437">
    <property type="protein sequence ID" value="PKI35231.1"/>
    <property type="molecule type" value="Genomic_DNA"/>
</dbReference>
<dbReference type="GO" id="GO:0016020">
    <property type="term" value="C:membrane"/>
    <property type="evidence" value="ECO:0007669"/>
    <property type="project" value="TreeGrafter"/>
</dbReference>
<evidence type="ECO:0000256" key="4">
    <source>
        <dbReference type="ARBA" id="ARBA00022801"/>
    </source>
</evidence>
<keyword evidence="4" id="KW-0378">Hydrolase</keyword>
<proteinExistence type="inferred from homology"/>
<comment type="caution">
    <text evidence="11">The sequence shown here is derived from an EMBL/GenBank/DDBJ whole genome shotgun (WGS) entry which is preliminary data.</text>
</comment>
<gene>
    <name evidence="11" type="ORF">CRG98_044397</name>
</gene>
<evidence type="ECO:0000256" key="8">
    <source>
        <dbReference type="SAM" id="SignalP"/>
    </source>
</evidence>
<organism evidence="11 12">
    <name type="scientific">Punica granatum</name>
    <name type="common">Pomegranate</name>
    <dbReference type="NCBI Taxonomy" id="22663"/>
    <lineage>
        <taxon>Eukaryota</taxon>
        <taxon>Viridiplantae</taxon>
        <taxon>Streptophyta</taxon>
        <taxon>Embryophyta</taxon>
        <taxon>Tracheophyta</taxon>
        <taxon>Spermatophyta</taxon>
        <taxon>Magnoliopsida</taxon>
        <taxon>eudicotyledons</taxon>
        <taxon>Gunneridae</taxon>
        <taxon>Pentapetalae</taxon>
        <taxon>rosids</taxon>
        <taxon>malvids</taxon>
        <taxon>Myrtales</taxon>
        <taxon>Lythraceae</taxon>
        <taxon>Punica</taxon>
    </lineage>
</organism>
<keyword evidence="12" id="KW-1185">Reference proteome</keyword>
<dbReference type="Pfam" id="PF00728">
    <property type="entry name" value="Glyco_hydro_20"/>
    <property type="match status" value="1"/>
</dbReference>
<evidence type="ECO:0000259" key="10">
    <source>
        <dbReference type="Pfam" id="PF14845"/>
    </source>
</evidence>
<dbReference type="PANTHER" id="PTHR22600">
    <property type="entry name" value="BETA-HEXOSAMINIDASE"/>
    <property type="match status" value="1"/>
</dbReference>
<dbReference type="Proteomes" id="UP000233551">
    <property type="component" value="Unassembled WGS sequence"/>
</dbReference>
<dbReference type="GO" id="GO:0004563">
    <property type="term" value="F:beta-N-acetylhexosaminidase activity"/>
    <property type="evidence" value="ECO:0007669"/>
    <property type="project" value="UniProtKB-EC"/>
</dbReference>
<feature type="domain" description="Beta-hexosaminidase eukaryotic type N-terminal" evidence="10">
    <location>
        <begin position="72"/>
        <end position="135"/>
    </location>
</feature>
<dbReference type="InterPro" id="IPR025705">
    <property type="entry name" value="Beta_hexosaminidase_sua/sub"/>
</dbReference>
<keyword evidence="6" id="KW-0326">Glycosidase</keyword>
<evidence type="ECO:0000313" key="12">
    <source>
        <dbReference type="Proteomes" id="UP000233551"/>
    </source>
</evidence>